<dbReference type="InterPro" id="IPR018357">
    <property type="entry name" value="Hexapep_transf_CS"/>
</dbReference>
<reference evidence="2" key="1">
    <citation type="journal article" date="2015" name="Nature">
        <title>Complex archaea that bridge the gap between prokaryotes and eukaryotes.</title>
        <authorList>
            <person name="Spang A."/>
            <person name="Saw J.H."/>
            <person name="Jorgensen S.L."/>
            <person name="Zaremba-Niedzwiedzka K."/>
            <person name="Martijn J."/>
            <person name="Lind A.E."/>
            <person name="van Eijk R."/>
            <person name="Schleper C."/>
            <person name="Guy L."/>
            <person name="Ettema T.J."/>
        </authorList>
    </citation>
    <scope>NUCLEOTIDE SEQUENCE</scope>
</reference>
<organism evidence="2">
    <name type="scientific">marine sediment metagenome</name>
    <dbReference type="NCBI Taxonomy" id="412755"/>
    <lineage>
        <taxon>unclassified sequences</taxon>
        <taxon>metagenomes</taxon>
        <taxon>ecological metagenomes</taxon>
    </lineage>
</organism>
<gene>
    <name evidence="2" type="ORF">LCGC14_1505630</name>
</gene>
<protein>
    <recommendedName>
        <fullName evidence="3">Acetyltransferase</fullName>
    </recommendedName>
</protein>
<name>A0A0F9J381_9ZZZZ</name>
<evidence type="ECO:0000313" key="2">
    <source>
        <dbReference type="EMBL" id="KKM64013.1"/>
    </source>
</evidence>
<dbReference type="GO" id="GO:0016740">
    <property type="term" value="F:transferase activity"/>
    <property type="evidence" value="ECO:0007669"/>
    <property type="project" value="UniProtKB-KW"/>
</dbReference>
<accession>A0A0F9J381</accession>
<dbReference type="InterPro" id="IPR050179">
    <property type="entry name" value="Trans_hexapeptide_repeat"/>
</dbReference>
<proteinExistence type="predicted"/>
<dbReference type="PANTHER" id="PTHR43300:SF7">
    <property type="entry name" value="UDP-N-ACETYLBACILLOSAMINE N-ACETYLTRANSFERASE"/>
    <property type="match status" value="1"/>
</dbReference>
<dbReference type="Gene3D" id="2.160.10.10">
    <property type="entry name" value="Hexapeptide repeat proteins"/>
    <property type="match status" value="1"/>
</dbReference>
<comment type="caution">
    <text evidence="2">The sequence shown here is derived from an EMBL/GenBank/DDBJ whole genome shotgun (WGS) entry which is preliminary data.</text>
</comment>
<dbReference type="EMBL" id="LAZR01010984">
    <property type="protein sequence ID" value="KKM64013.1"/>
    <property type="molecule type" value="Genomic_DNA"/>
</dbReference>
<dbReference type="PROSITE" id="PS00101">
    <property type="entry name" value="HEXAPEP_TRANSFERASES"/>
    <property type="match status" value="1"/>
</dbReference>
<dbReference type="PANTHER" id="PTHR43300">
    <property type="entry name" value="ACETYLTRANSFERASE"/>
    <property type="match status" value="1"/>
</dbReference>
<keyword evidence="1" id="KW-0808">Transferase</keyword>
<dbReference type="InterPro" id="IPR011004">
    <property type="entry name" value="Trimer_LpxA-like_sf"/>
</dbReference>
<sequence length="176" mass="19018">MNEDRVKRGKNVRVQEGTVLGALPLKLGQKEGKRFRLECTGTLILEDDVDIGANCVLNIGWQEDTIVRKGAFIGHLSSVGHDADIGPHTAISVHVCLGGHVKVGKWCYIAPQTVVKPYVKIGDFSMIGMGSVVDKDIPSGVIAYGSPCKVVRENKWRPEMGSTVDDLIAEANHACP</sequence>
<dbReference type="AlphaFoldDB" id="A0A0F9J381"/>
<dbReference type="SUPFAM" id="SSF51161">
    <property type="entry name" value="Trimeric LpxA-like enzymes"/>
    <property type="match status" value="1"/>
</dbReference>
<evidence type="ECO:0000256" key="1">
    <source>
        <dbReference type="ARBA" id="ARBA00022679"/>
    </source>
</evidence>
<evidence type="ECO:0008006" key="3">
    <source>
        <dbReference type="Google" id="ProtNLM"/>
    </source>
</evidence>